<protein>
    <submittedName>
        <fullName evidence="3">DUF3685 domain-containing protein</fullName>
    </submittedName>
</protein>
<dbReference type="STRING" id="1920490.GCA_001895925_04290"/>
<proteinExistence type="predicted"/>
<dbReference type="Proteomes" id="UP000238634">
    <property type="component" value="Unassembled WGS sequence"/>
</dbReference>
<gene>
    <name evidence="3" type="ORF">C7B65_17030</name>
</gene>
<dbReference type="PANTHER" id="PTHR45566:SF1">
    <property type="entry name" value="HTH-TYPE TRANSCRIPTIONAL REGULATOR YHJB-RELATED"/>
    <property type="match status" value="1"/>
</dbReference>
<keyword evidence="4" id="KW-1185">Reference proteome</keyword>
<dbReference type="PIRSF" id="PIRSF026434">
    <property type="entry name" value="RR_ycf55_prd"/>
    <property type="match status" value="1"/>
</dbReference>
<name>A0A2T1DBV4_9CYAN</name>
<dbReference type="InterPro" id="IPR011006">
    <property type="entry name" value="CheY-like_superfamily"/>
</dbReference>
<dbReference type="InterPro" id="IPR001789">
    <property type="entry name" value="Sig_transdc_resp-reg_receiver"/>
</dbReference>
<organism evidence="3 4">
    <name type="scientific">Phormidesmis priestleyi ULC007</name>
    <dbReference type="NCBI Taxonomy" id="1920490"/>
    <lineage>
        <taxon>Bacteria</taxon>
        <taxon>Bacillati</taxon>
        <taxon>Cyanobacteriota</taxon>
        <taxon>Cyanophyceae</taxon>
        <taxon>Leptolyngbyales</taxon>
        <taxon>Leptolyngbyaceae</taxon>
        <taxon>Phormidesmis</taxon>
    </lineage>
</organism>
<feature type="domain" description="Response regulatory" evidence="2">
    <location>
        <begin position="1"/>
        <end position="123"/>
    </location>
</feature>
<keyword evidence="1" id="KW-0597">Phosphoprotein</keyword>
<evidence type="ECO:0000259" key="2">
    <source>
        <dbReference type="PROSITE" id="PS50110"/>
    </source>
</evidence>
<dbReference type="PROSITE" id="PS50110">
    <property type="entry name" value="RESPONSE_REGULATORY"/>
    <property type="match status" value="1"/>
</dbReference>
<evidence type="ECO:0000313" key="3">
    <source>
        <dbReference type="EMBL" id="PSB17946.1"/>
    </source>
</evidence>
<dbReference type="Pfam" id="PF12452">
    <property type="entry name" value="DUF3685"/>
    <property type="match status" value="1"/>
</dbReference>
<feature type="modified residue" description="4-aspartylphosphate" evidence="1">
    <location>
        <position position="54"/>
    </location>
</feature>
<accession>A0A2T1DBV4</accession>
<dbReference type="GO" id="GO:0000160">
    <property type="term" value="P:phosphorelay signal transduction system"/>
    <property type="evidence" value="ECO:0007669"/>
    <property type="project" value="InterPro"/>
</dbReference>
<dbReference type="PANTHER" id="PTHR45566">
    <property type="entry name" value="HTH-TYPE TRANSCRIPTIONAL REGULATOR YHJB-RELATED"/>
    <property type="match status" value="1"/>
</dbReference>
<dbReference type="SMART" id="SM00448">
    <property type="entry name" value="REC"/>
    <property type="match status" value="1"/>
</dbReference>
<dbReference type="EMBL" id="PVWG01000022">
    <property type="protein sequence ID" value="PSB17946.1"/>
    <property type="molecule type" value="Genomic_DNA"/>
</dbReference>
<dbReference type="Gene3D" id="3.40.50.2300">
    <property type="match status" value="1"/>
</dbReference>
<dbReference type="InterPro" id="IPR016837">
    <property type="entry name" value="Uncharacterised_Ycf55_cyanobac"/>
</dbReference>
<reference evidence="3 4" key="1">
    <citation type="submission" date="2018-02" db="EMBL/GenBank/DDBJ databases">
        <authorList>
            <person name="Cohen D.B."/>
            <person name="Kent A.D."/>
        </authorList>
    </citation>
    <scope>NUCLEOTIDE SEQUENCE [LARGE SCALE GENOMIC DNA]</scope>
    <source>
        <strain evidence="3 4">ULC007</strain>
    </source>
</reference>
<dbReference type="InterPro" id="IPR022552">
    <property type="entry name" value="UPF_Ycf55"/>
</dbReference>
<sequence length="558" mass="62427">MLIEADPILRLGLLTGLGRFADLQVVIAETGASALRTLADRKRSGTPLDLILVDLENSGLSSRSLLDLELLRQLKTQHPDYPILLIGSLPDTKLIEAVQRGVEGYCPKGSSIAELVTAIRQVAAGQPYWDIPLTIAPSPAQLRPLRRVRETLRSSSLQQIEAALIELNAQLASPGLSRLDKTVLSGRRRELKAARWLVKRVLSSSDSVLEPARILPPELSGQRLRSLPSSVQLVPAQPPEMTARDLQERLFDDISAKLQSSLENLTHLPLEIDIFRAERKRELFYIILRQIEASLDELRFSQIQPGQLAEKHLVILRDLWQAITIDFFGRYYTLRVKNQEIEVVTALLQDEETVQAEILNKIPLVTDLYAHLLFQTALTIDNADALIGSPEAIARAADLLENLTIQLANAVVQPLLNRFSDLEVIKQSFYDRRLLSTRDIERFRNDLSWRYRVDRYVAEPTAIFESQHRLFVFTQSGIRQVLIYAPRRGELEQLAGVQLAVTLALETRDAISPRLKAAIGFVGSGVIYLLTDVIGRGLGLIGRGIVKGIGNAWQDSKR</sequence>
<reference evidence="3 4" key="2">
    <citation type="submission" date="2018-03" db="EMBL/GenBank/DDBJ databases">
        <title>The ancient ancestry and fast evolution of plastids.</title>
        <authorList>
            <person name="Moore K.R."/>
            <person name="Magnabosco C."/>
            <person name="Momper L."/>
            <person name="Gold D.A."/>
            <person name="Bosak T."/>
            <person name="Fournier G.P."/>
        </authorList>
    </citation>
    <scope>NUCLEOTIDE SEQUENCE [LARGE SCALE GENOMIC DNA]</scope>
    <source>
        <strain evidence="3 4">ULC007</strain>
    </source>
</reference>
<dbReference type="OrthoDB" id="458149at2"/>
<dbReference type="AlphaFoldDB" id="A0A2T1DBV4"/>
<evidence type="ECO:0000313" key="4">
    <source>
        <dbReference type="Proteomes" id="UP000238634"/>
    </source>
</evidence>
<dbReference type="SUPFAM" id="SSF52172">
    <property type="entry name" value="CheY-like"/>
    <property type="match status" value="1"/>
</dbReference>
<dbReference type="InterPro" id="IPR051015">
    <property type="entry name" value="EvgA-like"/>
</dbReference>
<evidence type="ECO:0000256" key="1">
    <source>
        <dbReference type="PROSITE-ProRule" id="PRU00169"/>
    </source>
</evidence>
<comment type="caution">
    <text evidence="3">The sequence shown here is derived from an EMBL/GenBank/DDBJ whole genome shotgun (WGS) entry which is preliminary data.</text>
</comment>